<accession>X1R6I9</accession>
<comment type="caution">
    <text evidence="1">The sequence shown here is derived from an EMBL/GenBank/DDBJ whole genome shotgun (WGS) entry which is preliminary data.</text>
</comment>
<organism evidence="1">
    <name type="scientific">marine sediment metagenome</name>
    <dbReference type="NCBI Taxonomy" id="412755"/>
    <lineage>
        <taxon>unclassified sequences</taxon>
        <taxon>metagenomes</taxon>
        <taxon>ecological metagenomes</taxon>
    </lineage>
</organism>
<gene>
    <name evidence="1" type="ORF">S12H4_22493</name>
</gene>
<protein>
    <submittedName>
        <fullName evidence="1">Uncharacterized protein</fullName>
    </submittedName>
</protein>
<evidence type="ECO:0000313" key="1">
    <source>
        <dbReference type="EMBL" id="GAI76163.1"/>
    </source>
</evidence>
<proteinExistence type="predicted"/>
<reference evidence="1" key="1">
    <citation type="journal article" date="2014" name="Front. Microbiol.">
        <title>High frequency of phylogenetically diverse reductive dehalogenase-homologous genes in deep subseafloor sedimentary metagenomes.</title>
        <authorList>
            <person name="Kawai M."/>
            <person name="Futagami T."/>
            <person name="Toyoda A."/>
            <person name="Takaki Y."/>
            <person name="Nishi S."/>
            <person name="Hori S."/>
            <person name="Arai W."/>
            <person name="Tsubouchi T."/>
            <person name="Morono Y."/>
            <person name="Uchiyama I."/>
            <person name="Ito T."/>
            <person name="Fujiyama A."/>
            <person name="Inagaki F."/>
            <person name="Takami H."/>
        </authorList>
    </citation>
    <scope>NUCLEOTIDE SEQUENCE</scope>
    <source>
        <strain evidence="1">Expedition CK06-06</strain>
    </source>
</reference>
<sequence>KDIELGDITVIDPVVWTSGGQISYSKLKVARNYEVPKENKQIARGNEVNPYYIASETFDLNKNVERLRNGLNELNNL</sequence>
<feature type="non-terminal residue" evidence="1">
    <location>
        <position position="1"/>
    </location>
</feature>
<dbReference type="AlphaFoldDB" id="X1R6I9"/>
<dbReference type="EMBL" id="BARW01011741">
    <property type="protein sequence ID" value="GAI76163.1"/>
    <property type="molecule type" value="Genomic_DNA"/>
</dbReference>
<name>X1R6I9_9ZZZZ</name>